<dbReference type="Pfam" id="PF25778">
    <property type="entry name" value="DUF7948"/>
    <property type="match status" value="1"/>
</dbReference>
<evidence type="ECO:0000256" key="1">
    <source>
        <dbReference type="SAM" id="SignalP"/>
    </source>
</evidence>
<dbReference type="Gene3D" id="2.60.40.10">
    <property type="entry name" value="Immunoglobulins"/>
    <property type="match status" value="1"/>
</dbReference>
<dbReference type="Pfam" id="PF18911">
    <property type="entry name" value="PKD_4"/>
    <property type="match status" value="1"/>
</dbReference>
<dbReference type="InterPro" id="IPR000601">
    <property type="entry name" value="PKD_dom"/>
</dbReference>
<feature type="signal peptide" evidence="1">
    <location>
        <begin position="1"/>
        <end position="26"/>
    </location>
</feature>
<dbReference type="Pfam" id="PF06739">
    <property type="entry name" value="SBBP"/>
    <property type="match status" value="1"/>
</dbReference>
<dbReference type="SUPFAM" id="SSF49299">
    <property type="entry name" value="PKD domain"/>
    <property type="match status" value="1"/>
</dbReference>
<dbReference type="CDD" id="cd00146">
    <property type="entry name" value="PKD"/>
    <property type="match status" value="1"/>
</dbReference>
<dbReference type="InterPro" id="IPR010620">
    <property type="entry name" value="SBBP_repeat"/>
</dbReference>
<evidence type="ECO:0000259" key="2">
    <source>
        <dbReference type="PROSITE" id="PS50093"/>
    </source>
</evidence>
<dbReference type="Proteomes" id="UP001596161">
    <property type="component" value="Unassembled WGS sequence"/>
</dbReference>
<dbReference type="InterPro" id="IPR052918">
    <property type="entry name" value="Motility_Chemotaxis_Reg"/>
</dbReference>
<accession>A0ABW0EAY5</accession>
<sequence length="1190" mass="126955">MFQTLTRLSFLLVFLLAAFINPAARAANPPSGDFGESKSLEFIQNRNQWNAAIKYRAMLRGGDLYLLQNQWVYSFYDASEAGNHIHGAPKNEKPAQTSQYMRAHAYTVSFLGGNASPVLATERPTPGFRNYFIGNDPSHWASEVKAFEEVQYQEIYKGVTAKIYEHEQKLKYDFVLVPGADPKQIRMQYDGPESMQLVNGDLVIKTSVNTVTEQKPYAYQIVNGKQKEVACKFQLKGNIVSFVFPKGYRKKLPLVIDPTLVYSSYTGSTTDNWGFTATYDNAGNIYSGGVAFHVLPFGQGPSPGNYPVTTGAFQVIKSGMSDIGLMKFNPTLSGPASRVWATYLGGNGIEAPHSLVVNNQNELLILGTTSSNNFPTPNGFDSGYNGGTFIDPLNDGFAEYLQYQTGSDLFVSKLNATGTALVGSTYLGGSGNDGLLTITSPLVKNYGDQFRGDITVDGSDNVYIASSTSSSNFPLQNAFQSLQSGGVADAVVCKLSPGLNNLLWSSYLGGSGADAAYSIQIDNQNNVYVCGGTSSTNLAQTAGAWKTTNAMGFTPVDGFVSKITVAGNVPSLFRTSYIGTTVGQTGSFSGYDQAYFLQLDASNNVYLLGQSAGSYPVVPPTPAPPTFFSTPTGHQFIQKLSADLTTSIFSTRFGSANGEFNISPTAFLVDNCERVFICGWGGGANQELSYVSGTTVGLPVTPNAMKGNTDGNDIYLAQFSQNLGQLEYATFMGGTQTGTGGEHVDGGTCRFDKRGIVYHAVCAGCGGNNSFPTTPNHWSLNGSPNCNNAAFKFDFAVTSAIAGGTQKICANAGPTQITGASPAGGVWSGTSVTQGGIFTPSQALIGTHVLTYTTTVGACVSFATKTVTVVPPPSVSINPIDTVYCIYSPDITLTGNPTGGSWSGTGVTNGNQWSAATAGPGNHLITYSFTDTVGCVSTATKNVRVALPVTPNAGPDEGICAISDPFQLTGATPAGGVWSGNGVTPTGIFTPNPALIGTQTLTYTVNLGSCKYTATKNVQVDPVPDVFARLEFGNCGTDTTAQGFAPLKINFQNNTPIGKKYTWDFGDGTKSSEPNPEHVYTEPGTYTVKLTTDFGRGCVRESTVNTVTVMKEKIPNIITPNGDRLNDNFVPLVSCNPTKLTIYSRWGHEVYKNENYNGEFKADNISSGTYYYHILDTQGRNWKGWLEIVK</sequence>
<dbReference type="PANTHER" id="PTHR35580:SF1">
    <property type="entry name" value="PHYTASE-LIKE DOMAIN-CONTAINING PROTEIN"/>
    <property type="match status" value="1"/>
</dbReference>
<dbReference type="Pfam" id="PF13585">
    <property type="entry name" value="CHU_C"/>
    <property type="match status" value="1"/>
</dbReference>
<proteinExistence type="predicted"/>
<dbReference type="RefSeq" id="WP_378017379.1">
    <property type="nucleotide sequence ID" value="NZ_JBHSKT010000005.1"/>
</dbReference>
<reference evidence="4" key="1">
    <citation type="journal article" date="2019" name="Int. J. Syst. Evol. Microbiol.">
        <title>The Global Catalogue of Microorganisms (GCM) 10K type strain sequencing project: providing services to taxonomists for standard genome sequencing and annotation.</title>
        <authorList>
            <consortium name="The Broad Institute Genomics Platform"/>
            <consortium name="The Broad Institute Genome Sequencing Center for Infectious Disease"/>
            <person name="Wu L."/>
            <person name="Ma J."/>
        </authorList>
    </citation>
    <scope>NUCLEOTIDE SEQUENCE [LARGE SCALE GENOMIC DNA]</scope>
    <source>
        <strain evidence="4">KACC 12602</strain>
    </source>
</reference>
<dbReference type="InterPro" id="IPR035986">
    <property type="entry name" value="PKD_dom_sf"/>
</dbReference>
<keyword evidence="4" id="KW-1185">Reference proteome</keyword>
<dbReference type="InterPro" id="IPR013783">
    <property type="entry name" value="Ig-like_fold"/>
</dbReference>
<evidence type="ECO:0000313" key="4">
    <source>
        <dbReference type="Proteomes" id="UP001596161"/>
    </source>
</evidence>
<feature type="chain" id="PRO_5047068072" evidence="1">
    <location>
        <begin position="27"/>
        <end position="1190"/>
    </location>
</feature>
<dbReference type="PROSITE" id="PS50093">
    <property type="entry name" value="PKD"/>
    <property type="match status" value="1"/>
</dbReference>
<keyword evidence="1" id="KW-0732">Signal</keyword>
<organism evidence="3 4">
    <name type="scientific">Adhaeribacter terreus</name>
    <dbReference type="NCBI Taxonomy" id="529703"/>
    <lineage>
        <taxon>Bacteria</taxon>
        <taxon>Pseudomonadati</taxon>
        <taxon>Bacteroidota</taxon>
        <taxon>Cytophagia</taxon>
        <taxon>Cytophagales</taxon>
        <taxon>Hymenobacteraceae</taxon>
        <taxon>Adhaeribacter</taxon>
    </lineage>
</organism>
<feature type="domain" description="PKD" evidence="2">
    <location>
        <begin position="1052"/>
        <end position="1091"/>
    </location>
</feature>
<evidence type="ECO:0000313" key="3">
    <source>
        <dbReference type="EMBL" id="MFC5271012.1"/>
    </source>
</evidence>
<dbReference type="InterPro" id="IPR057708">
    <property type="entry name" value="DUF7948"/>
</dbReference>
<dbReference type="EMBL" id="JBHSKT010000005">
    <property type="protein sequence ID" value="MFC5271012.1"/>
    <property type="molecule type" value="Genomic_DNA"/>
</dbReference>
<dbReference type="PANTHER" id="PTHR35580">
    <property type="entry name" value="CELL SURFACE GLYCOPROTEIN (S-LAYER PROTEIN)-LIKE PROTEIN"/>
    <property type="match status" value="1"/>
</dbReference>
<name>A0ABW0EAY5_9BACT</name>
<comment type="caution">
    <text evidence="3">The sequence shown here is derived from an EMBL/GenBank/DDBJ whole genome shotgun (WGS) entry which is preliminary data.</text>
</comment>
<dbReference type="InterPro" id="IPR022409">
    <property type="entry name" value="PKD/Chitinase_dom"/>
</dbReference>
<dbReference type="SMART" id="SM00089">
    <property type="entry name" value="PKD"/>
    <property type="match status" value="1"/>
</dbReference>
<gene>
    <name evidence="3" type="ORF">ACFPIB_10355</name>
</gene>
<protein>
    <submittedName>
        <fullName evidence="3">Gliding motility-associated C-terminal domain-containing protein</fullName>
    </submittedName>
</protein>